<evidence type="ECO:0000256" key="5">
    <source>
        <dbReference type="ARBA" id="ARBA00022692"/>
    </source>
</evidence>
<evidence type="ECO:0000313" key="9">
    <source>
        <dbReference type="EMBL" id="ADI31082.1"/>
    </source>
</evidence>
<dbReference type="PANTHER" id="PTHR30026">
    <property type="entry name" value="OUTER MEMBRANE PROTEIN TOLC"/>
    <property type="match status" value="1"/>
</dbReference>
<dbReference type="InterPro" id="IPR010130">
    <property type="entry name" value="T1SS_OMP_TolC"/>
</dbReference>
<evidence type="ECO:0000256" key="6">
    <source>
        <dbReference type="ARBA" id="ARBA00023136"/>
    </source>
</evidence>
<name>D7DP51_METV0</name>
<dbReference type="PANTHER" id="PTHR30026:SF20">
    <property type="entry name" value="OUTER MEMBRANE PROTEIN TOLC"/>
    <property type="match status" value="1"/>
</dbReference>
<dbReference type="KEGG" id="meh:M301_2728"/>
<comment type="similarity">
    <text evidence="2">Belongs to the outer membrane factor (OMF) (TC 1.B.17) family.</text>
</comment>
<comment type="subcellular location">
    <subcellularLocation>
        <location evidence="1">Cell outer membrane</location>
    </subcellularLocation>
</comment>
<feature type="coiled-coil region" evidence="8">
    <location>
        <begin position="367"/>
        <end position="394"/>
    </location>
</feature>
<gene>
    <name evidence="9" type="ordered locus">M301_2728</name>
</gene>
<dbReference type="Proteomes" id="UP000000383">
    <property type="component" value="Chromosome"/>
</dbReference>
<evidence type="ECO:0000256" key="7">
    <source>
        <dbReference type="ARBA" id="ARBA00023237"/>
    </source>
</evidence>
<reference evidence="9 10" key="2">
    <citation type="journal article" date="2011" name="J. Bacteriol.">
        <title>Genomes of three methylotrophs from a single niche uncover genetic and metabolic divergence of Methylophilaceae.</title>
        <authorList>
            <person name="Lapidus A."/>
            <person name="Clum A."/>
            <person name="Labutti K."/>
            <person name="Kaluzhnaya M.G."/>
            <person name="Lim S."/>
            <person name="Beck D.A."/>
            <person name="Glavina Del Rio T."/>
            <person name="Nolan M."/>
            <person name="Mavromatis K."/>
            <person name="Huntemann M."/>
            <person name="Lucas S."/>
            <person name="Lidstrom M.E."/>
            <person name="Ivanova N."/>
            <person name="Chistoserdova L."/>
        </authorList>
    </citation>
    <scope>NUCLEOTIDE SEQUENCE [LARGE SCALE GENOMIC DNA]</scope>
    <source>
        <strain evidence="9 10">301</strain>
    </source>
</reference>
<keyword evidence="7" id="KW-0998">Cell outer membrane</keyword>
<reference evidence="10" key="1">
    <citation type="submission" date="2010-05" db="EMBL/GenBank/DDBJ databases">
        <title>Complete sequence of Methylotenera sp. 301.</title>
        <authorList>
            <person name="Lucas S."/>
            <person name="Copeland A."/>
            <person name="Lapidus A."/>
            <person name="Cheng J.-F."/>
            <person name="Bruce D."/>
            <person name="Goodwin L."/>
            <person name="Pitluck S."/>
            <person name="Clum A."/>
            <person name="Land M."/>
            <person name="Hauser L."/>
            <person name="Kyrpides N."/>
            <person name="Ivanova N."/>
            <person name="Chistoservova L."/>
            <person name="Kalyuzhnaya M."/>
            <person name="Woyke T."/>
        </authorList>
    </citation>
    <scope>NUCLEOTIDE SEQUENCE [LARGE SCALE GENOMIC DNA]</scope>
    <source>
        <strain evidence="10">301</strain>
    </source>
</reference>
<dbReference type="AlphaFoldDB" id="D7DP51"/>
<dbReference type="GO" id="GO:0015288">
    <property type="term" value="F:porin activity"/>
    <property type="evidence" value="ECO:0007669"/>
    <property type="project" value="TreeGrafter"/>
</dbReference>
<dbReference type="InterPro" id="IPR051906">
    <property type="entry name" value="TolC-like"/>
</dbReference>
<dbReference type="eggNOG" id="COG1538">
    <property type="taxonomic scope" value="Bacteria"/>
</dbReference>
<accession>D7DP51</accession>
<dbReference type="InterPro" id="IPR003423">
    <property type="entry name" value="OMP_efflux"/>
</dbReference>
<keyword evidence="8" id="KW-0175">Coiled coil</keyword>
<evidence type="ECO:0000256" key="4">
    <source>
        <dbReference type="ARBA" id="ARBA00022452"/>
    </source>
</evidence>
<evidence type="ECO:0000256" key="3">
    <source>
        <dbReference type="ARBA" id="ARBA00022448"/>
    </source>
</evidence>
<keyword evidence="3" id="KW-0813">Transport</keyword>
<dbReference type="STRING" id="666681.M301_2728"/>
<dbReference type="Gene3D" id="1.20.1600.10">
    <property type="entry name" value="Outer membrane efflux proteins (OEP)"/>
    <property type="match status" value="1"/>
</dbReference>
<keyword evidence="10" id="KW-1185">Reference proteome</keyword>
<evidence type="ECO:0000313" key="10">
    <source>
        <dbReference type="Proteomes" id="UP000000383"/>
    </source>
</evidence>
<evidence type="ECO:0000256" key="1">
    <source>
        <dbReference type="ARBA" id="ARBA00004442"/>
    </source>
</evidence>
<keyword evidence="6" id="KW-0472">Membrane</keyword>
<keyword evidence="4" id="KW-1134">Transmembrane beta strand</keyword>
<protein>
    <submittedName>
        <fullName evidence="9">Type I secretion outer membrane protein, TolC family</fullName>
    </submittedName>
</protein>
<dbReference type="NCBIfam" id="TIGR01844">
    <property type="entry name" value="type_I_sec_TolC"/>
    <property type="match status" value="1"/>
</dbReference>
<evidence type="ECO:0000256" key="2">
    <source>
        <dbReference type="ARBA" id="ARBA00007613"/>
    </source>
</evidence>
<keyword evidence="5" id="KW-0812">Transmembrane</keyword>
<dbReference type="GO" id="GO:0009279">
    <property type="term" value="C:cell outer membrane"/>
    <property type="evidence" value="ECO:0007669"/>
    <property type="project" value="UniProtKB-SubCell"/>
</dbReference>
<dbReference type="HOGENOM" id="CLU_012817_0_2_4"/>
<dbReference type="EMBL" id="CP002056">
    <property type="protein sequence ID" value="ADI31082.1"/>
    <property type="molecule type" value="Genomic_DNA"/>
</dbReference>
<dbReference type="SUPFAM" id="SSF56954">
    <property type="entry name" value="Outer membrane efflux proteins (OEP)"/>
    <property type="match status" value="1"/>
</dbReference>
<dbReference type="Pfam" id="PF02321">
    <property type="entry name" value="OEP"/>
    <property type="match status" value="2"/>
</dbReference>
<dbReference type="GO" id="GO:1990281">
    <property type="term" value="C:efflux pump complex"/>
    <property type="evidence" value="ECO:0007669"/>
    <property type="project" value="TreeGrafter"/>
</dbReference>
<organism evidence="9 10">
    <name type="scientific">Methylotenera versatilis (strain 301)</name>
    <dbReference type="NCBI Taxonomy" id="666681"/>
    <lineage>
        <taxon>Bacteria</taxon>
        <taxon>Pseudomonadati</taxon>
        <taxon>Pseudomonadota</taxon>
        <taxon>Betaproteobacteria</taxon>
        <taxon>Nitrosomonadales</taxon>
        <taxon>Methylophilaceae</taxon>
        <taxon>Methylotenera</taxon>
    </lineage>
</organism>
<dbReference type="GO" id="GO:0015562">
    <property type="term" value="F:efflux transmembrane transporter activity"/>
    <property type="evidence" value="ECO:0007669"/>
    <property type="project" value="InterPro"/>
</dbReference>
<proteinExistence type="inferred from homology"/>
<sequence length="486" mass="53200" precursor="true">MYKLARTHHLERLHRAVFLACMTLSVSESALAAKMQITKNLTVVAESAVVGRPAVISVVSLRENTISLLDLYHQAVTHDPTLASALSANQAAQEIIEQGKALYRPTVNFNAEANAVKTDIRYLNSSAVPGQSNFETYKAGIEASQPIYRKQNLVQMDQTLTQVSQADKQLHLSKQDLILRTTQSYFDVLIAQDKIDLIGAQKTAILSQLEQAKANFDVGTATITDVNEAQARYDLIVAQEIAAVNEYQIAQRSVQAITGELPQKLATVRADIQPNALAQGMDKWLEVTEQNNLNIQIQQDALKFSDQEIDRSKAGHLPTLDAVASVSESYATGSASVFSTGNDLKTGTIGLQLQIPLYQGGATSSKIRQAVLNKQKAQDDVEIARRQAALETQRAYLNLSTTIAQIKALEQALISSQSQVDSTKLGYEVGVRTSVDVLNAEQQLFSAKRDLLQARYNYLVNIIRLKSASGVLAEADLVDINQQLVH</sequence>
<evidence type="ECO:0000256" key="8">
    <source>
        <dbReference type="SAM" id="Coils"/>
    </source>
</evidence>
<dbReference type="RefSeq" id="WP_013149387.1">
    <property type="nucleotide sequence ID" value="NC_014207.1"/>
</dbReference>